<dbReference type="GO" id="GO:0002040">
    <property type="term" value="P:sprouting angiogenesis"/>
    <property type="evidence" value="ECO:0007669"/>
    <property type="project" value="TreeGrafter"/>
</dbReference>
<dbReference type="GO" id="GO:2000051">
    <property type="term" value="P:negative regulation of non-canonical Wnt signaling pathway"/>
    <property type="evidence" value="ECO:0007669"/>
    <property type="project" value="TreeGrafter"/>
</dbReference>
<dbReference type="InterPro" id="IPR031248">
    <property type="entry name" value="RNF213"/>
</dbReference>
<proteinExistence type="predicted"/>
<dbReference type="PANTHER" id="PTHR22605:SF18">
    <property type="entry name" value="E3 UBIQUITIN-PROTEIN LIGASE RNF213-ALPHA"/>
    <property type="match status" value="1"/>
</dbReference>
<dbReference type="GO" id="GO:0016020">
    <property type="term" value="C:membrane"/>
    <property type="evidence" value="ECO:0007669"/>
    <property type="project" value="TreeGrafter"/>
</dbReference>
<dbReference type="AlphaFoldDB" id="A0A0E9WW03"/>
<name>A0A0E9WW03_ANGAN</name>
<reference evidence="1" key="1">
    <citation type="submission" date="2014-11" db="EMBL/GenBank/DDBJ databases">
        <authorList>
            <person name="Amaro Gonzalez C."/>
        </authorList>
    </citation>
    <scope>NUCLEOTIDE SEQUENCE</scope>
</reference>
<organism evidence="1">
    <name type="scientific">Anguilla anguilla</name>
    <name type="common">European freshwater eel</name>
    <name type="synonym">Muraena anguilla</name>
    <dbReference type="NCBI Taxonomy" id="7936"/>
    <lineage>
        <taxon>Eukaryota</taxon>
        <taxon>Metazoa</taxon>
        <taxon>Chordata</taxon>
        <taxon>Craniata</taxon>
        <taxon>Vertebrata</taxon>
        <taxon>Euteleostomi</taxon>
        <taxon>Actinopterygii</taxon>
        <taxon>Neopterygii</taxon>
        <taxon>Teleostei</taxon>
        <taxon>Anguilliformes</taxon>
        <taxon>Anguillidae</taxon>
        <taxon>Anguilla</taxon>
    </lineage>
</organism>
<dbReference type="EMBL" id="GBXM01014827">
    <property type="protein sequence ID" value="JAH93750.1"/>
    <property type="molecule type" value="Transcribed_RNA"/>
</dbReference>
<evidence type="ECO:0000313" key="1">
    <source>
        <dbReference type="EMBL" id="JAH93750.1"/>
    </source>
</evidence>
<accession>A0A0E9WW03</accession>
<dbReference type="GO" id="GO:0005730">
    <property type="term" value="C:nucleolus"/>
    <property type="evidence" value="ECO:0007669"/>
    <property type="project" value="TreeGrafter"/>
</dbReference>
<dbReference type="GO" id="GO:0005829">
    <property type="term" value="C:cytosol"/>
    <property type="evidence" value="ECO:0007669"/>
    <property type="project" value="TreeGrafter"/>
</dbReference>
<dbReference type="GO" id="GO:0016887">
    <property type="term" value="F:ATP hydrolysis activity"/>
    <property type="evidence" value="ECO:0007669"/>
    <property type="project" value="InterPro"/>
</dbReference>
<dbReference type="GO" id="GO:0004842">
    <property type="term" value="F:ubiquitin-protein transferase activity"/>
    <property type="evidence" value="ECO:0007669"/>
    <property type="project" value="InterPro"/>
</dbReference>
<reference evidence="1" key="2">
    <citation type="journal article" date="2015" name="Fish Shellfish Immunol.">
        <title>Early steps in the European eel (Anguilla anguilla)-Vibrio vulnificus interaction in the gills: Role of the RtxA13 toxin.</title>
        <authorList>
            <person name="Callol A."/>
            <person name="Pajuelo D."/>
            <person name="Ebbesson L."/>
            <person name="Teles M."/>
            <person name="MacKenzie S."/>
            <person name="Amaro C."/>
        </authorList>
    </citation>
    <scope>NUCLEOTIDE SEQUENCE</scope>
</reference>
<dbReference type="GO" id="GO:0006511">
    <property type="term" value="P:ubiquitin-dependent protein catabolic process"/>
    <property type="evidence" value="ECO:0007669"/>
    <property type="project" value="TreeGrafter"/>
</dbReference>
<protein>
    <submittedName>
        <fullName evidence="1">Uncharacterized protein</fullName>
    </submittedName>
</protein>
<dbReference type="PANTHER" id="PTHR22605">
    <property type="entry name" value="RZ-TYPE DOMAIN-CONTAINING PROTEIN"/>
    <property type="match status" value="1"/>
</dbReference>
<sequence>MLRLKRDPFVGIGDQYRKPLDEEARRLLMGFCSRGSVQAVRLEMHQFLLLHLNTNRDPELYRPDWGLKETLQSYVESKDLDLPPDVEELFPAEIRLSQAVAAWKFTVAFKQGRSLR</sequence>